<dbReference type="EMBL" id="DUFG01000021">
    <property type="protein sequence ID" value="HIH08569.1"/>
    <property type="molecule type" value="Genomic_DNA"/>
</dbReference>
<gene>
    <name evidence="1" type="ORF">HA237_04330</name>
    <name evidence="2" type="ORF">J4224_05385</name>
</gene>
<dbReference type="Proteomes" id="UP000577419">
    <property type="component" value="Unassembled WGS sequence"/>
</dbReference>
<dbReference type="InterPro" id="IPR029060">
    <property type="entry name" value="PIN-like_dom_sf"/>
</dbReference>
<dbReference type="EMBL" id="JAGVWF010000082">
    <property type="protein sequence ID" value="MBS3059825.1"/>
    <property type="molecule type" value="Genomic_DNA"/>
</dbReference>
<dbReference type="SUPFAM" id="SSF88723">
    <property type="entry name" value="PIN domain-like"/>
    <property type="match status" value="1"/>
</dbReference>
<evidence type="ECO:0008006" key="4">
    <source>
        <dbReference type="Google" id="ProtNLM"/>
    </source>
</evidence>
<dbReference type="AlphaFoldDB" id="A0A7J4IWB9"/>
<proteinExistence type="predicted"/>
<dbReference type="Gene3D" id="3.40.50.1010">
    <property type="entry name" value="5'-nuclease"/>
    <property type="match status" value="1"/>
</dbReference>
<accession>A0A7J4IWB9</accession>
<evidence type="ECO:0000313" key="3">
    <source>
        <dbReference type="Proteomes" id="UP000577419"/>
    </source>
</evidence>
<comment type="caution">
    <text evidence="1">The sequence shown here is derived from an EMBL/GenBank/DDBJ whole genome shotgun (WGS) entry which is preliminary data.</text>
</comment>
<organism evidence="1 3">
    <name type="scientific">Candidatus Iainarchaeum sp</name>
    <dbReference type="NCBI Taxonomy" id="3101447"/>
    <lineage>
        <taxon>Archaea</taxon>
        <taxon>Candidatus Iainarchaeota</taxon>
        <taxon>Candidatus Iainarchaeia</taxon>
        <taxon>Candidatus Iainarchaeales</taxon>
        <taxon>Candidatus Iainarchaeaceae</taxon>
        <taxon>Candidatus Iainarchaeum</taxon>
    </lineage>
</organism>
<dbReference type="Proteomes" id="UP000683213">
    <property type="component" value="Unassembled WGS sequence"/>
</dbReference>
<reference evidence="2" key="3">
    <citation type="submission" date="2021-05" db="EMBL/GenBank/DDBJ databases">
        <title>Protein family content uncovers lineage relationships and bacterial pathway maintenance mechanisms in DPANN archaea.</title>
        <authorList>
            <person name="Castelle C.J."/>
            <person name="Meheust R."/>
            <person name="Jaffe A.L."/>
            <person name="Seitz K."/>
            <person name="Gong X."/>
            <person name="Baker B.J."/>
            <person name="Banfield J.F."/>
        </authorList>
    </citation>
    <scope>NUCLEOTIDE SEQUENCE</scope>
    <source>
        <strain evidence="2">RIFCSPHIGHO2_01_FULL_GW2011_AR10_43_9</strain>
    </source>
</reference>
<evidence type="ECO:0000313" key="2">
    <source>
        <dbReference type="EMBL" id="MBS3059825.1"/>
    </source>
</evidence>
<evidence type="ECO:0000313" key="1">
    <source>
        <dbReference type="EMBL" id="HIH08569.1"/>
    </source>
</evidence>
<name>A0A7J4IWB9_9ARCH</name>
<protein>
    <recommendedName>
        <fullName evidence="4">PIN domain-containing protein</fullName>
    </recommendedName>
</protein>
<reference evidence="2" key="2">
    <citation type="submission" date="2021-03" db="EMBL/GenBank/DDBJ databases">
        <authorList>
            <person name="Jaffe A."/>
        </authorList>
    </citation>
    <scope>NUCLEOTIDE SEQUENCE</scope>
    <source>
        <strain evidence="2">RIFCSPHIGHO2_01_FULL_GW2011_AR10_43_9</strain>
    </source>
</reference>
<reference evidence="1" key="1">
    <citation type="journal article" date="2020" name="bioRxiv">
        <title>A rank-normalized archaeal taxonomy based on genome phylogeny resolves widespread incomplete and uneven classifications.</title>
        <authorList>
            <person name="Rinke C."/>
            <person name="Chuvochina M."/>
            <person name="Mussig A.J."/>
            <person name="Chaumeil P.-A."/>
            <person name="Waite D.W."/>
            <person name="Whitman W.B."/>
            <person name="Parks D.H."/>
            <person name="Hugenholtz P."/>
        </authorList>
    </citation>
    <scope>NUCLEOTIDE SEQUENCE</scope>
    <source>
        <strain evidence="1">UBA10011</strain>
    </source>
</reference>
<sequence>MEKRFRIILDTNIYGLFFEKDESILKKAEETTKVTIYGFDVVRKELRDTSKKLKYGNRNFRGLLLGAYDRVVKKDYYLSPVIENIAEQYWREYGGGISKRKMWNDFLIVACSSIHDLDIIVSEDNDSMISRPAVKAYTAVNARNQLREPAFFSIEKFWKLL</sequence>